<organism evidence="2 3">
    <name type="scientific">Dothistroma septosporum (strain NZE10 / CBS 128990)</name>
    <name type="common">Red band needle blight fungus</name>
    <name type="synonym">Mycosphaerella pini</name>
    <dbReference type="NCBI Taxonomy" id="675120"/>
    <lineage>
        <taxon>Eukaryota</taxon>
        <taxon>Fungi</taxon>
        <taxon>Dikarya</taxon>
        <taxon>Ascomycota</taxon>
        <taxon>Pezizomycotina</taxon>
        <taxon>Dothideomycetes</taxon>
        <taxon>Dothideomycetidae</taxon>
        <taxon>Mycosphaerellales</taxon>
        <taxon>Mycosphaerellaceae</taxon>
        <taxon>Dothistroma</taxon>
    </lineage>
</organism>
<evidence type="ECO:0000259" key="1">
    <source>
        <dbReference type="Pfam" id="PF00149"/>
    </source>
</evidence>
<dbReference type="PANTHER" id="PTHR12905:SF16">
    <property type="entry name" value="SER_THR PROTEIN PHOSPHATASE FAMILY PROTEIN (AFU_ORTHOLOGUE AFUA_1G06000)"/>
    <property type="match status" value="1"/>
</dbReference>
<dbReference type="Pfam" id="PF00149">
    <property type="entry name" value="Metallophos"/>
    <property type="match status" value="1"/>
</dbReference>
<dbReference type="Proteomes" id="UP000016933">
    <property type="component" value="Unassembled WGS sequence"/>
</dbReference>
<dbReference type="OMA" id="HIHDGRG"/>
<dbReference type="GO" id="GO:0016787">
    <property type="term" value="F:hydrolase activity"/>
    <property type="evidence" value="ECO:0007669"/>
    <property type="project" value="InterPro"/>
</dbReference>
<dbReference type="OrthoDB" id="630188at2759"/>
<feature type="domain" description="Calcineurin-like phosphoesterase" evidence="1">
    <location>
        <begin position="6"/>
        <end position="205"/>
    </location>
</feature>
<dbReference type="InterPro" id="IPR051693">
    <property type="entry name" value="UPF0046_metallophosphoest"/>
</dbReference>
<keyword evidence="3" id="KW-1185">Reference proteome</keyword>
<dbReference type="InterPro" id="IPR004843">
    <property type="entry name" value="Calcineurin-like_PHP"/>
</dbReference>
<evidence type="ECO:0000313" key="3">
    <source>
        <dbReference type="Proteomes" id="UP000016933"/>
    </source>
</evidence>
<name>N1Q3K2_DOTSN</name>
<dbReference type="CDD" id="cd07379">
    <property type="entry name" value="MPP_239FB"/>
    <property type="match status" value="1"/>
</dbReference>
<dbReference type="SUPFAM" id="SSF56300">
    <property type="entry name" value="Metallo-dependent phosphatases"/>
    <property type="match status" value="1"/>
</dbReference>
<sequence>MDSTRIRIVCVSDTHNRRPGEGFTLPKGDVLIHAGDLTNQGSFKELKKAVDWISKADFSARIVVAGNHDLSLDPGYTLKHESGWKIVPANVEACRQLLLTNPEIVYLQHTEALVHLPEKGVSLRVFGSPYSPSRGQQNWAFQYSEGDASMIWSDIPSALDVLVTHTPPAGYLDESQHWTEGGCPTLATVLERARPMLHICGHCHEGRGALVVDWQAVNNGDTSTATLKWHDPGAGGSNRRQSMLDLTGRSPGGFTVTPGKTAIVNSSVMSRSHSRNGAAPSCNKPMVVDIEVSNDSAPSSTAA</sequence>
<accession>N1Q3K2</accession>
<reference evidence="3" key="1">
    <citation type="journal article" date="2012" name="PLoS Genet.">
        <title>The genomes of the fungal plant pathogens Cladosporium fulvum and Dothistroma septosporum reveal adaptation to different hosts and lifestyles but also signatures of common ancestry.</title>
        <authorList>
            <person name="de Wit P.J.G.M."/>
            <person name="van der Burgt A."/>
            <person name="Oekmen B."/>
            <person name="Stergiopoulos I."/>
            <person name="Abd-Elsalam K.A."/>
            <person name="Aerts A.L."/>
            <person name="Bahkali A.H."/>
            <person name="Beenen H.G."/>
            <person name="Chettri P."/>
            <person name="Cox M.P."/>
            <person name="Datema E."/>
            <person name="de Vries R.P."/>
            <person name="Dhillon B."/>
            <person name="Ganley A.R."/>
            <person name="Griffiths S.A."/>
            <person name="Guo Y."/>
            <person name="Hamelin R.C."/>
            <person name="Henrissat B."/>
            <person name="Kabir M.S."/>
            <person name="Jashni M.K."/>
            <person name="Kema G."/>
            <person name="Klaubauf S."/>
            <person name="Lapidus A."/>
            <person name="Levasseur A."/>
            <person name="Lindquist E."/>
            <person name="Mehrabi R."/>
            <person name="Ohm R.A."/>
            <person name="Owen T.J."/>
            <person name="Salamov A."/>
            <person name="Schwelm A."/>
            <person name="Schijlen E."/>
            <person name="Sun H."/>
            <person name="van den Burg H.A."/>
            <person name="van Ham R.C.H.J."/>
            <person name="Zhang S."/>
            <person name="Goodwin S.B."/>
            <person name="Grigoriev I.V."/>
            <person name="Collemare J."/>
            <person name="Bradshaw R.E."/>
        </authorList>
    </citation>
    <scope>NUCLEOTIDE SEQUENCE [LARGE SCALE GENOMIC DNA]</scope>
    <source>
        <strain evidence="3">NZE10 / CBS 128990</strain>
    </source>
</reference>
<gene>
    <name evidence="2" type="ORF">DOTSEDRAFT_68562</name>
</gene>
<dbReference type="Gene3D" id="3.60.21.10">
    <property type="match status" value="1"/>
</dbReference>
<reference evidence="2 3" key="2">
    <citation type="journal article" date="2012" name="PLoS Pathog.">
        <title>Diverse lifestyles and strategies of plant pathogenesis encoded in the genomes of eighteen Dothideomycetes fungi.</title>
        <authorList>
            <person name="Ohm R.A."/>
            <person name="Feau N."/>
            <person name="Henrissat B."/>
            <person name="Schoch C.L."/>
            <person name="Horwitz B.A."/>
            <person name="Barry K.W."/>
            <person name="Condon B.J."/>
            <person name="Copeland A.C."/>
            <person name="Dhillon B."/>
            <person name="Glaser F."/>
            <person name="Hesse C.N."/>
            <person name="Kosti I."/>
            <person name="LaButti K."/>
            <person name="Lindquist E.A."/>
            <person name="Lucas S."/>
            <person name="Salamov A.A."/>
            <person name="Bradshaw R.E."/>
            <person name="Ciuffetti L."/>
            <person name="Hamelin R.C."/>
            <person name="Kema G.H.J."/>
            <person name="Lawrence C."/>
            <person name="Scott J.A."/>
            <person name="Spatafora J.W."/>
            <person name="Turgeon B.G."/>
            <person name="de Wit P.J.G.M."/>
            <person name="Zhong S."/>
            <person name="Goodwin S.B."/>
            <person name="Grigoriev I.V."/>
        </authorList>
    </citation>
    <scope>NUCLEOTIDE SEQUENCE [LARGE SCALE GENOMIC DNA]</scope>
    <source>
        <strain evidence="3">NZE10 / CBS 128990</strain>
    </source>
</reference>
<dbReference type="AlphaFoldDB" id="N1Q3K2"/>
<dbReference type="EMBL" id="KB446535">
    <property type="protein sequence ID" value="EME49808.1"/>
    <property type="molecule type" value="Genomic_DNA"/>
</dbReference>
<dbReference type="eggNOG" id="KOG3947">
    <property type="taxonomic scope" value="Eukaryota"/>
</dbReference>
<evidence type="ECO:0000313" key="2">
    <source>
        <dbReference type="EMBL" id="EME49808.1"/>
    </source>
</evidence>
<protein>
    <recommendedName>
        <fullName evidence="1">Calcineurin-like phosphoesterase domain-containing protein</fullName>
    </recommendedName>
</protein>
<dbReference type="InterPro" id="IPR029052">
    <property type="entry name" value="Metallo-depent_PP-like"/>
</dbReference>
<dbReference type="HOGENOM" id="CLU_041441_0_0_1"/>
<dbReference type="PANTHER" id="PTHR12905">
    <property type="entry name" value="METALLOPHOSPHOESTERASE"/>
    <property type="match status" value="1"/>
</dbReference>
<proteinExistence type="predicted"/>